<evidence type="ECO:0000256" key="1">
    <source>
        <dbReference type="SAM" id="SignalP"/>
    </source>
</evidence>
<dbReference type="PATRIC" id="fig|1094508.3.peg.97"/>
<dbReference type="EMBL" id="CP003184">
    <property type="protein sequence ID" value="AFK85131.1"/>
    <property type="molecule type" value="Genomic_DNA"/>
</dbReference>
<keyword evidence="3" id="KW-1185">Reference proteome</keyword>
<evidence type="ECO:0000313" key="2">
    <source>
        <dbReference type="EMBL" id="AFK85131.1"/>
    </source>
</evidence>
<dbReference type="KEGG" id="tsh:Tsac_0095"/>
<dbReference type="BioCyc" id="TSAC1094508:GLMA-97-MONOMER"/>
<evidence type="ECO:0000313" key="3">
    <source>
        <dbReference type="Proteomes" id="UP000006178"/>
    </source>
</evidence>
<name>I3VRI6_THESW</name>
<reference evidence="2 3" key="1">
    <citation type="journal article" date="2014" name="Appl. Environ. Microbiol.">
        <title>Profile of Secreted Hydrolases, Associated Proteins, and SlpA in Thermoanaerobacterium saccharolyticum during the Degradation of Hemicellulose.</title>
        <authorList>
            <person name="Currie D.H."/>
            <person name="Guss A.M."/>
            <person name="Herring C.D."/>
            <person name="Giannone R.J."/>
            <person name="Johnson C.M."/>
            <person name="Lankford P.K."/>
            <person name="Brown S.D."/>
            <person name="Hettich R.L."/>
            <person name="Lynd L.R."/>
        </authorList>
    </citation>
    <scope>NUCLEOTIDE SEQUENCE [LARGE SCALE GENOMIC DNA]</scope>
    <source>
        <strain evidence="3">DSM 8691 / JW/SL-YS485</strain>
    </source>
</reference>
<dbReference type="AlphaFoldDB" id="I3VRI6"/>
<sequence length="228" mass="24971">MIKRFLVSLLLCLALTFSASVGIAAQNDSSVMNANGVNSNNIIKPQLTVQTKIDISNVKLGERIVLPDGSVLTPISKEEYISKLAKEKNISLQEAYKIESNTIAAGSIYYYNYTKTFSYPKNSGFKAELVATLKLYSQGSFRQIEDVVAIGSKGVSGTHTFRWIQISAYSDPQMGSSKFPTTSVTLGANGYFEVLSQDSINTSVELPGFSFSYSTGNEYIYIIQILCL</sequence>
<feature type="signal peptide" evidence="1">
    <location>
        <begin position="1"/>
        <end position="24"/>
    </location>
</feature>
<keyword evidence="1" id="KW-0732">Signal</keyword>
<protein>
    <submittedName>
        <fullName evidence="2">Uncharacterized protein</fullName>
    </submittedName>
</protein>
<dbReference type="RefSeq" id="WP_014757055.1">
    <property type="nucleotide sequence ID" value="NC_017992.1"/>
</dbReference>
<feature type="chain" id="PRO_5003681480" evidence="1">
    <location>
        <begin position="25"/>
        <end position="228"/>
    </location>
</feature>
<dbReference type="Proteomes" id="UP000006178">
    <property type="component" value="Chromosome"/>
</dbReference>
<proteinExistence type="predicted"/>
<organism evidence="2 3">
    <name type="scientific">Thermoanaerobacterium saccharolyticum (strain DSM 8691 / JW/SL-YS485)</name>
    <dbReference type="NCBI Taxonomy" id="1094508"/>
    <lineage>
        <taxon>Bacteria</taxon>
        <taxon>Bacillati</taxon>
        <taxon>Bacillota</taxon>
        <taxon>Clostridia</taxon>
        <taxon>Thermoanaerobacterales</taxon>
        <taxon>Thermoanaerobacteraceae</taxon>
        <taxon>Thermoanaerobacterium</taxon>
    </lineage>
</organism>
<dbReference type="STRING" id="1094508.Tsac_0095"/>
<accession>I3VRI6</accession>
<gene>
    <name evidence="2" type="ordered locus">Tsac_0095</name>
</gene>